<name>A0A8J3YJG2_9ACTN</name>
<keyword evidence="5" id="KW-0547">Nucleotide-binding</keyword>
<dbReference type="RefSeq" id="WP_203898610.1">
    <property type="nucleotide sequence ID" value="NZ_BOPF01000006.1"/>
</dbReference>
<dbReference type="PROSITE" id="PS51194">
    <property type="entry name" value="HELICASE_CTER"/>
    <property type="match status" value="1"/>
</dbReference>
<dbReference type="Proteomes" id="UP000619260">
    <property type="component" value="Unassembled WGS sequence"/>
</dbReference>
<feature type="domain" description="Helicase C-terminal" evidence="4">
    <location>
        <begin position="813"/>
        <end position="974"/>
    </location>
</feature>
<keyword evidence="5" id="KW-0067">ATP-binding</keyword>
<dbReference type="GO" id="GO:0016787">
    <property type="term" value="F:hydrolase activity"/>
    <property type="evidence" value="ECO:0007669"/>
    <property type="project" value="UniProtKB-KW"/>
</dbReference>
<accession>A0A8J3YJG2</accession>
<dbReference type="InterPro" id="IPR001650">
    <property type="entry name" value="Helicase_C-like"/>
</dbReference>
<sequence>MIVVHGFVAAGGRLACWAEAGPRGPAGRRRSGRRAEPHPFAVAPPLPGEPGTAVLHLPSVGSAPEPSPESGLRAPGRGVRRVLPWSVPVGYLPPGADLEDLVAACVGEVEVRAGSSVGLLADLTWYAEDLVRRGRVLPAVIPGDGPGEFRAGWRGVRTGQDAERFEELRRSVPGVVCAATPERPAEAVLAAAVDHAVDGLVRARLRRPLLDRPGAGIVPTWLAGLTGDDPVLRGPHEFAALRAHLDRWADSGRQAPVRTCFRLSYVDEFPGEEQGGWLLEFLVQPVDEPSLLVPAEEVWRDSASPLMRWVDYPQEVLLADLGRAHRLYPDLGDALHVAHPARMRLDTAGAYRFLTHAAVLEEAGFGVLLPARWQRRQELGLTLTVHSGQPADPVLRDRTVDRKAIVQYRWGLAIGDEFLSEADLAELSRAKVPLVRLRGRWVHLDRERLRAGLAFLARGGSGEISAGEAMRLVRLIPEETLPLPVTGVDGTGWLADLLTGRAHESLELLDPPASLTATLRPYQVRGLSWLAFLDRLGVGALLADDMGLGKTVQVLALEALSRSRGPRPPTLIVCPLSVLGNWRREIARFTPSLTVHTHHGADRRPPGDVDLVLSTYQLAMRDADLFAGIEWDRVVLDEAQHVKNATAATARAVRRFPARHRIALTGTPVENRLTELWSIADFLNPGLLGPASTFRARYSVPIERFNDPDAAARLRRVTRPFLLRRVKTDRAVIADLPAKFERRQWCNLTLEQATLYQAVVDEMVGKLREYNSSARHKGVVLSAMTKLKQVCNHPAHLLGDGTPLAGRSGKLDRLEEILANALADGDRALVFTQFAAFGRMLQPYLAARLGTGTAFLHGGTPKGARDAMVARFQDGTGPDVLLLSLKAGGTGLNLTAATHVVHLDRWWNPAVEAQATDRAYRIGQQRDVQVHTFTCLGTVEERIEGLMADKRTLAGVAVGSGEGWLTGLSTQDLMDLVKLSPEAVGE</sequence>
<dbReference type="Pfam" id="PF00176">
    <property type="entry name" value="SNF2-rel_dom"/>
    <property type="match status" value="1"/>
</dbReference>
<dbReference type="SMART" id="SM00490">
    <property type="entry name" value="HELICc"/>
    <property type="match status" value="1"/>
</dbReference>
<feature type="domain" description="Helicase ATP-binding" evidence="3">
    <location>
        <begin position="531"/>
        <end position="686"/>
    </location>
</feature>
<dbReference type="GO" id="GO:0004386">
    <property type="term" value="F:helicase activity"/>
    <property type="evidence" value="ECO:0007669"/>
    <property type="project" value="UniProtKB-KW"/>
</dbReference>
<keyword evidence="6" id="KW-1185">Reference proteome</keyword>
<dbReference type="InterPro" id="IPR022138">
    <property type="entry name" value="DUF3670"/>
</dbReference>
<evidence type="ECO:0000256" key="1">
    <source>
        <dbReference type="ARBA" id="ARBA00022801"/>
    </source>
</evidence>
<dbReference type="InterPro" id="IPR014001">
    <property type="entry name" value="Helicase_ATP-bd"/>
</dbReference>
<dbReference type="InterPro" id="IPR049730">
    <property type="entry name" value="SNF2/RAD54-like_C"/>
</dbReference>
<evidence type="ECO:0000259" key="4">
    <source>
        <dbReference type="PROSITE" id="PS51194"/>
    </source>
</evidence>
<dbReference type="PANTHER" id="PTHR10799">
    <property type="entry name" value="SNF2/RAD54 HELICASE FAMILY"/>
    <property type="match status" value="1"/>
</dbReference>
<dbReference type="Pfam" id="PF00271">
    <property type="entry name" value="Helicase_C"/>
    <property type="match status" value="1"/>
</dbReference>
<evidence type="ECO:0000313" key="5">
    <source>
        <dbReference type="EMBL" id="GIJ45051.1"/>
    </source>
</evidence>
<evidence type="ECO:0000313" key="6">
    <source>
        <dbReference type="Proteomes" id="UP000619260"/>
    </source>
</evidence>
<keyword evidence="5" id="KW-0347">Helicase</keyword>
<dbReference type="AlphaFoldDB" id="A0A8J3YJG2"/>
<dbReference type="SUPFAM" id="SSF52540">
    <property type="entry name" value="P-loop containing nucleoside triphosphate hydrolases"/>
    <property type="match status" value="2"/>
</dbReference>
<dbReference type="FunFam" id="3.40.50.300:FF:000533">
    <property type="entry name" value="Helicase, Snf2 family"/>
    <property type="match status" value="1"/>
</dbReference>
<dbReference type="Pfam" id="PF12419">
    <property type="entry name" value="DUF3670"/>
    <property type="match status" value="1"/>
</dbReference>
<dbReference type="PROSITE" id="PS51192">
    <property type="entry name" value="HELICASE_ATP_BIND_1"/>
    <property type="match status" value="1"/>
</dbReference>
<dbReference type="InterPro" id="IPR000330">
    <property type="entry name" value="SNF2_N"/>
</dbReference>
<evidence type="ECO:0000256" key="2">
    <source>
        <dbReference type="SAM" id="MobiDB-lite"/>
    </source>
</evidence>
<keyword evidence="1" id="KW-0378">Hydrolase</keyword>
<dbReference type="InterPro" id="IPR027417">
    <property type="entry name" value="P-loop_NTPase"/>
</dbReference>
<dbReference type="Gene3D" id="3.40.50.300">
    <property type="entry name" value="P-loop containing nucleotide triphosphate hydrolases"/>
    <property type="match status" value="1"/>
</dbReference>
<dbReference type="SMART" id="SM00487">
    <property type="entry name" value="DEXDc"/>
    <property type="match status" value="1"/>
</dbReference>
<organism evidence="5 6">
    <name type="scientific">Virgisporangium aliadipatigenens</name>
    <dbReference type="NCBI Taxonomy" id="741659"/>
    <lineage>
        <taxon>Bacteria</taxon>
        <taxon>Bacillati</taxon>
        <taxon>Actinomycetota</taxon>
        <taxon>Actinomycetes</taxon>
        <taxon>Micromonosporales</taxon>
        <taxon>Micromonosporaceae</taxon>
        <taxon>Virgisporangium</taxon>
    </lineage>
</organism>
<dbReference type="EMBL" id="BOPF01000006">
    <property type="protein sequence ID" value="GIJ45051.1"/>
    <property type="molecule type" value="Genomic_DNA"/>
</dbReference>
<dbReference type="Gene3D" id="3.40.50.10810">
    <property type="entry name" value="Tandem AAA-ATPase domain"/>
    <property type="match status" value="1"/>
</dbReference>
<reference evidence="5" key="1">
    <citation type="submission" date="2021-01" db="EMBL/GenBank/DDBJ databases">
        <title>Whole genome shotgun sequence of Virgisporangium aliadipatigenens NBRC 105644.</title>
        <authorList>
            <person name="Komaki H."/>
            <person name="Tamura T."/>
        </authorList>
    </citation>
    <scope>NUCLEOTIDE SEQUENCE</scope>
    <source>
        <strain evidence="5">NBRC 105644</strain>
    </source>
</reference>
<proteinExistence type="predicted"/>
<dbReference type="InterPro" id="IPR038718">
    <property type="entry name" value="SNF2-like_sf"/>
</dbReference>
<feature type="region of interest" description="Disordered" evidence="2">
    <location>
        <begin position="19"/>
        <end position="52"/>
    </location>
</feature>
<dbReference type="GO" id="GO:0005524">
    <property type="term" value="F:ATP binding"/>
    <property type="evidence" value="ECO:0007669"/>
    <property type="project" value="InterPro"/>
</dbReference>
<comment type="caution">
    <text evidence="5">The sequence shown here is derived from an EMBL/GenBank/DDBJ whole genome shotgun (WGS) entry which is preliminary data.</text>
</comment>
<evidence type="ECO:0000259" key="3">
    <source>
        <dbReference type="PROSITE" id="PS51192"/>
    </source>
</evidence>
<protein>
    <submittedName>
        <fullName evidence="5">Helicase HelZ</fullName>
    </submittedName>
</protein>
<gene>
    <name evidence="5" type="primary">helZ</name>
    <name evidence="5" type="ORF">Val02_19370</name>
</gene>
<dbReference type="CDD" id="cd18793">
    <property type="entry name" value="SF2_C_SNF"/>
    <property type="match status" value="1"/>
</dbReference>